<comment type="catalytic activity">
    <reaction evidence="1">
        <text>Random hydrolysis of (1-&gt;4)-beta-D-mannosidic linkages in mannans, galactomannans and glucomannans.</text>
        <dbReference type="EC" id="3.2.1.78"/>
    </reaction>
</comment>
<accession>A0A840I8D6</accession>
<protein>
    <recommendedName>
        <fullName evidence="2">mannan endo-1,4-beta-mannosidase</fullName>
        <ecNumber evidence="2">3.2.1.78</ecNumber>
    </recommendedName>
</protein>
<evidence type="ECO:0000256" key="6">
    <source>
        <dbReference type="SAM" id="SignalP"/>
    </source>
</evidence>
<dbReference type="GO" id="GO:0000272">
    <property type="term" value="P:polysaccharide catabolic process"/>
    <property type="evidence" value="ECO:0007669"/>
    <property type="project" value="InterPro"/>
</dbReference>
<dbReference type="PANTHER" id="PTHR31451">
    <property type="match status" value="1"/>
</dbReference>
<feature type="signal peptide" evidence="6">
    <location>
        <begin position="1"/>
        <end position="36"/>
    </location>
</feature>
<evidence type="ECO:0000313" key="9">
    <source>
        <dbReference type="Proteomes" id="UP000563524"/>
    </source>
</evidence>
<keyword evidence="3 8" id="KW-0378">Hydrolase</keyword>
<dbReference type="Gene3D" id="3.20.20.80">
    <property type="entry name" value="Glycosidases"/>
    <property type="match status" value="1"/>
</dbReference>
<feature type="domain" description="Glycoside hydrolase family 5" evidence="7">
    <location>
        <begin position="42"/>
        <end position="450"/>
    </location>
</feature>
<dbReference type="EC" id="3.2.1.78" evidence="2"/>
<evidence type="ECO:0000256" key="2">
    <source>
        <dbReference type="ARBA" id="ARBA00012706"/>
    </source>
</evidence>
<name>A0A840I8D6_9PROT</name>
<dbReference type="Pfam" id="PF26410">
    <property type="entry name" value="GH5_mannosidase"/>
    <property type="match status" value="1"/>
</dbReference>
<dbReference type="InterPro" id="IPR001547">
    <property type="entry name" value="Glyco_hydro_5"/>
</dbReference>
<dbReference type="SUPFAM" id="SSF51445">
    <property type="entry name" value="(Trans)glycosidases"/>
    <property type="match status" value="1"/>
</dbReference>
<evidence type="ECO:0000256" key="5">
    <source>
        <dbReference type="SAM" id="MobiDB-lite"/>
    </source>
</evidence>
<keyword evidence="6" id="KW-0732">Signal</keyword>
<evidence type="ECO:0000256" key="4">
    <source>
        <dbReference type="ARBA" id="ARBA00023295"/>
    </source>
</evidence>
<feature type="chain" id="PRO_5032512487" description="mannan endo-1,4-beta-mannosidase" evidence="6">
    <location>
        <begin position="37"/>
        <end position="454"/>
    </location>
</feature>
<comment type="caution">
    <text evidence="8">The sequence shown here is derived from an EMBL/GenBank/DDBJ whole genome shotgun (WGS) entry which is preliminary data.</text>
</comment>
<keyword evidence="4 8" id="KW-0326">Glycosidase</keyword>
<keyword evidence="9" id="KW-1185">Reference proteome</keyword>
<dbReference type="EMBL" id="JACHOB010000009">
    <property type="protein sequence ID" value="MBB4660368.1"/>
    <property type="molecule type" value="Genomic_DNA"/>
</dbReference>
<reference evidence="8 9" key="1">
    <citation type="submission" date="2020-08" db="EMBL/GenBank/DDBJ databases">
        <title>Genomic Encyclopedia of Type Strains, Phase IV (KMG-IV): sequencing the most valuable type-strain genomes for metagenomic binning, comparative biology and taxonomic classification.</title>
        <authorList>
            <person name="Goeker M."/>
        </authorList>
    </citation>
    <scope>NUCLEOTIDE SEQUENCE [LARGE SCALE GENOMIC DNA]</scope>
    <source>
        <strain evidence="8 9">DSM 102850</strain>
    </source>
</reference>
<dbReference type="Proteomes" id="UP000563524">
    <property type="component" value="Unassembled WGS sequence"/>
</dbReference>
<evidence type="ECO:0000313" key="8">
    <source>
        <dbReference type="EMBL" id="MBB4660368.1"/>
    </source>
</evidence>
<dbReference type="PANTHER" id="PTHR31451:SF40">
    <property type="entry name" value="GLYCOSIDE HYDROLASE FAMILY 5 DOMAIN-CONTAINING PROTEIN"/>
    <property type="match status" value="1"/>
</dbReference>
<dbReference type="GO" id="GO:0016985">
    <property type="term" value="F:mannan endo-1,4-beta-mannosidase activity"/>
    <property type="evidence" value="ECO:0007669"/>
    <property type="project" value="UniProtKB-EC"/>
</dbReference>
<evidence type="ECO:0000256" key="3">
    <source>
        <dbReference type="ARBA" id="ARBA00022801"/>
    </source>
</evidence>
<sequence>MKYSSFFISWRRVLSRFAVTNLVVVCSALPAAAGQAQDPGIVSVQGSSFVRNGEPYRFVGVNMWYAAYLGADASFGDRERLVAELDLLNSLGVKNLRILGASEDSPYGKSLKTTFRDASDDYNDTLLEGLDFALAEIGKRDMTAVVYLNNFWEWSGGMGTYLSWVNGGEAIDLGDSAHPWPAFPRFVSGFYENDQANALYQDYIRTLLSRTNSLTGVPYKEEPAIMSWQLANEPRPNPDAGEGDPALDAFYDWADETADLIKDLDPNHLVSTGNEGTMGCNGLEACVTGLHASDSIDYLTFHMWPRNWSWFDPFEAEASFGTTVTEVKGYIDRHLAIAKADGRPIVLEEFGLDRADEVLRAGTPSPHRDRLLELVFAEVEESAAGDGPFAGTNLWAWGGYGRAQHEDGEWRPGDTSFTGDPPQEPQGRNSIFDEDASTLAIIERHASRLHGSAE</sequence>
<organism evidence="8 9">
    <name type="scientific">Parvularcula dongshanensis</name>
    <dbReference type="NCBI Taxonomy" id="1173995"/>
    <lineage>
        <taxon>Bacteria</taxon>
        <taxon>Pseudomonadati</taxon>
        <taxon>Pseudomonadota</taxon>
        <taxon>Alphaproteobacteria</taxon>
        <taxon>Parvularculales</taxon>
        <taxon>Parvularculaceae</taxon>
        <taxon>Parvularcula</taxon>
    </lineage>
</organism>
<dbReference type="RefSeq" id="WP_183819852.1">
    <property type="nucleotide sequence ID" value="NZ_JACHOB010000009.1"/>
</dbReference>
<gene>
    <name evidence="8" type="ORF">GGQ59_002920</name>
</gene>
<evidence type="ECO:0000256" key="1">
    <source>
        <dbReference type="ARBA" id="ARBA00001678"/>
    </source>
</evidence>
<dbReference type="AlphaFoldDB" id="A0A840I8D6"/>
<dbReference type="InterPro" id="IPR017853">
    <property type="entry name" value="GH"/>
</dbReference>
<evidence type="ECO:0000259" key="7">
    <source>
        <dbReference type="Pfam" id="PF26410"/>
    </source>
</evidence>
<dbReference type="InterPro" id="IPR045053">
    <property type="entry name" value="MAN-like"/>
</dbReference>
<feature type="region of interest" description="Disordered" evidence="5">
    <location>
        <begin position="405"/>
        <end position="434"/>
    </location>
</feature>
<proteinExistence type="predicted"/>